<keyword evidence="3" id="KW-1185">Reference proteome</keyword>
<comment type="caution">
    <text evidence="2">The sequence shown here is derived from an EMBL/GenBank/DDBJ whole genome shotgun (WGS) entry which is preliminary data.</text>
</comment>
<feature type="transmembrane region" description="Helical" evidence="1">
    <location>
        <begin position="21"/>
        <end position="39"/>
    </location>
</feature>
<dbReference type="PANTHER" id="PTHR37305">
    <property type="entry name" value="INTEGRAL MEMBRANE PROTEIN-RELATED"/>
    <property type="match status" value="1"/>
</dbReference>
<dbReference type="AlphaFoldDB" id="A0A167FCY2"/>
<feature type="transmembrane region" description="Helical" evidence="1">
    <location>
        <begin position="175"/>
        <end position="203"/>
    </location>
</feature>
<keyword evidence="1" id="KW-0812">Transmembrane</keyword>
<evidence type="ECO:0000313" key="2">
    <source>
        <dbReference type="EMBL" id="OAB76424.1"/>
    </source>
</evidence>
<dbReference type="PANTHER" id="PTHR37305:SF1">
    <property type="entry name" value="MEMBRANE PROTEIN"/>
    <property type="match status" value="1"/>
</dbReference>
<dbReference type="RefSeq" id="WP_068655126.1">
    <property type="nucleotide sequence ID" value="NZ_CP017770.1"/>
</dbReference>
<dbReference type="EMBL" id="LSFN01000005">
    <property type="protein sequence ID" value="OAB76424.1"/>
    <property type="molecule type" value="Genomic_DNA"/>
</dbReference>
<sequence>MPGFKASYINELFKIQKKKKLVMAIILSILAVLIGQISVTVVNQSFGLLIVNSTELPLMILSVMMYTVFPLFITFIAIDMFNGEFNSNTMKLTLTKPATRYCIFTAKFAAIATIIIVNLLFILILSLVIGIIFNPSSTTLVGIVHALIAYFVSLFPLLVFALLVIVLANMVRGGLTVFFLTILIFGVLYIGGLFFSQVSSFLFTSMFDWYRLWISGTFHLFKLLRLSLIMIGCGMMLYTIGYTLFERKVI</sequence>
<name>A0A167FCY2_9BACL</name>
<gene>
    <name evidence="2" type="ORF">PNBC_03145</name>
</gene>
<feature type="transmembrane region" description="Helical" evidence="1">
    <location>
        <begin position="101"/>
        <end position="133"/>
    </location>
</feature>
<evidence type="ECO:0000256" key="1">
    <source>
        <dbReference type="SAM" id="Phobius"/>
    </source>
</evidence>
<keyword evidence="1" id="KW-1133">Transmembrane helix</keyword>
<dbReference type="STRING" id="1763538.LPB68_00385"/>
<dbReference type="KEGG" id="pcx:LPB68_00385"/>
<dbReference type="Pfam" id="PF12730">
    <property type="entry name" value="ABC2_membrane_4"/>
    <property type="match status" value="1"/>
</dbReference>
<feature type="transmembrane region" description="Helical" evidence="1">
    <location>
        <begin position="223"/>
        <end position="245"/>
    </location>
</feature>
<dbReference type="OrthoDB" id="1711106at2"/>
<feature type="transmembrane region" description="Helical" evidence="1">
    <location>
        <begin position="139"/>
        <end position="168"/>
    </location>
</feature>
<reference evidence="2 3" key="1">
    <citation type="submission" date="2016-02" db="EMBL/GenBank/DDBJ databases">
        <title>Paenibacillus sp. LPB0068, isolated from Crassostrea gigas.</title>
        <authorList>
            <person name="Shin S.-K."/>
            <person name="Yi H."/>
        </authorList>
    </citation>
    <scope>NUCLEOTIDE SEQUENCE [LARGE SCALE GENOMIC DNA]</scope>
    <source>
        <strain evidence="2 3">LPB0068</strain>
    </source>
</reference>
<organism evidence="2 3">
    <name type="scientific">Paenibacillus crassostreae</name>
    <dbReference type="NCBI Taxonomy" id="1763538"/>
    <lineage>
        <taxon>Bacteria</taxon>
        <taxon>Bacillati</taxon>
        <taxon>Bacillota</taxon>
        <taxon>Bacilli</taxon>
        <taxon>Bacillales</taxon>
        <taxon>Paenibacillaceae</taxon>
        <taxon>Paenibacillus</taxon>
    </lineage>
</organism>
<proteinExistence type="predicted"/>
<accession>A0A167FCY2</accession>
<feature type="transmembrane region" description="Helical" evidence="1">
    <location>
        <begin position="59"/>
        <end position="81"/>
    </location>
</feature>
<dbReference type="Proteomes" id="UP000077134">
    <property type="component" value="Unassembled WGS sequence"/>
</dbReference>
<keyword evidence="1" id="KW-0472">Membrane</keyword>
<protein>
    <recommendedName>
        <fullName evidence="4">ABC transporter permease</fullName>
    </recommendedName>
</protein>
<evidence type="ECO:0008006" key="4">
    <source>
        <dbReference type="Google" id="ProtNLM"/>
    </source>
</evidence>
<evidence type="ECO:0000313" key="3">
    <source>
        <dbReference type="Proteomes" id="UP000077134"/>
    </source>
</evidence>